<dbReference type="EMBL" id="CP121472">
    <property type="protein sequence ID" value="WPL15902.1"/>
    <property type="molecule type" value="Genomic_DNA"/>
</dbReference>
<evidence type="ECO:0000256" key="2">
    <source>
        <dbReference type="SAM" id="Phobius"/>
    </source>
</evidence>
<dbReference type="PANTHER" id="PTHR40278:SF2">
    <property type="entry name" value="TYPE IV PILUS INNER MEMBRANE COMPONENT PILN"/>
    <property type="match status" value="1"/>
</dbReference>
<dbReference type="Pfam" id="PF05137">
    <property type="entry name" value="PilN"/>
    <property type="match status" value="1"/>
</dbReference>
<evidence type="ECO:0000256" key="1">
    <source>
        <dbReference type="SAM" id="Coils"/>
    </source>
</evidence>
<dbReference type="InterPro" id="IPR007813">
    <property type="entry name" value="PilN"/>
</dbReference>
<evidence type="ECO:0000313" key="4">
    <source>
        <dbReference type="Proteomes" id="UP001432180"/>
    </source>
</evidence>
<proteinExistence type="predicted"/>
<gene>
    <name evidence="3" type="ORF">Thiowin_00831</name>
</gene>
<accession>A0ABZ0S4B3</accession>
<dbReference type="Proteomes" id="UP001432180">
    <property type="component" value="Chromosome"/>
</dbReference>
<feature type="transmembrane region" description="Helical" evidence="2">
    <location>
        <begin position="21"/>
        <end position="43"/>
    </location>
</feature>
<keyword evidence="2" id="KW-0472">Membrane</keyword>
<reference evidence="3 4" key="1">
    <citation type="journal article" date="2023" name="Microorganisms">
        <title>Thiorhodovibrio frisius and Trv. litoralis spp. nov., Two Novel Members from a Clade of Fastidious Purple Sulfur Bacteria That Exhibit Unique Red-Shifted Light-Harvesting Capabilities.</title>
        <authorList>
            <person name="Methner A."/>
            <person name="Kuzyk S.B."/>
            <person name="Petersen J."/>
            <person name="Bauer S."/>
            <person name="Brinkmann H."/>
            <person name="Sichau K."/>
            <person name="Wanner G."/>
            <person name="Wolf J."/>
            <person name="Neumann-Schaal M."/>
            <person name="Henke P."/>
            <person name="Tank M."/>
            <person name="Sproer C."/>
            <person name="Bunk B."/>
            <person name="Overmann J."/>
        </authorList>
    </citation>
    <scope>NUCLEOTIDE SEQUENCE [LARGE SCALE GENOMIC DNA]</scope>
    <source>
        <strain evidence="3 4">DSM 6702</strain>
    </source>
</reference>
<sequence length="188" mass="21392">MARINLLPWREARRQRRQRDFISAVIAAVMVTLLAGVAVQMQFSHMIDNQKQRNDFLAAEIRKLDEIIKEIERLDARKQDLLARINIIQTLQESRPEIVRLFDAVVVAMPEGVFLVDLKQSGGTVTVEGRAQSNARVSALMRNIEDSEWIGSPQLLLIENKDQTGTGLSHFRLSFKQQRKKTDQAEAG</sequence>
<dbReference type="InterPro" id="IPR052534">
    <property type="entry name" value="Extracell_DNA_Util/SecSys_Comp"/>
</dbReference>
<evidence type="ECO:0000313" key="3">
    <source>
        <dbReference type="EMBL" id="WPL15902.1"/>
    </source>
</evidence>
<keyword evidence="1" id="KW-0175">Coiled coil</keyword>
<dbReference type="RefSeq" id="WP_328986451.1">
    <property type="nucleotide sequence ID" value="NZ_CP121472.1"/>
</dbReference>
<feature type="coiled-coil region" evidence="1">
    <location>
        <begin position="47"/>
        <end position="84"/>
    </location>
</feature>
<keyword evidence="2" id="KW-0812">Transmembrane</keyword>
<organism evidence="3 4">
    <name type="scientific">Thiorhodovibrio winogradskyi</name>
    <dbReference type="NCBI Taxonomy" id="77007"/>
    <lineage>
        <taxon>Bacteria</taxon>
        <taxon>Pseudomonadati</taxon>
        <taxon>Pseudomonadota</taxon>
        <taxon>Gammaproteobacteria</taxon>
        <taxon>Chromatiales</taxon>
        <taxon>Chromatiaceae</taxon>
        <taxon>Thiorhodovibrio</taxon>
    </lineage>
</organism>
<keyword evidence="2" id="KW-1133">Transmembrane helix</keyword>
<protein>
    <submittedName>
        <fullName evidence="3">Fimbrial assembly protein (PilN)</fullName>
    </submittedName>
</protein>
<name>A0ABZ0S4B3_9GAMM</name>
<keyword evidence="4" id="KW-1185">Reference proteome</keyword>
<dbReference type="PANTHER" id="PTHR40278">
    <property type="entry name" value="DNA UTILIZATION PROTEIN HOFN"/>
    <property type="match status" value="1"/>
</dbReference>